<dbReference type="Pfam" id="PF00534">
    <property type="entry name" value="Glycos_transf_1"/>
    <property type="match status" value="1"/>
</dbReference>
<dbReference type="EMBL" id="JAGIOI010000001">
    <property type="protein sequence ID" value="MBP2414041.1"/>
    <property type="molecule type" value="Genomic_DNA"/>
</dbReference>
<evidence type="ECO:0000313" key="6">
    <source>
        <dbReference type="Proteomes" id="UP000711614"/>
    </source>
</evidence>
<keyword evidence="2" id="KW-0808">Transferase</keyword>
<comment type="caution">
    <text evidence="5">The sequence shown here is derived from an EMBL/GenBank/DDBJ whole genome shotgun (WGS) entry which is preliminary data.</text>
</comment>
<protein>
    <submittedName>
        <fullName evidence="5">Glycosyltransferase involved in cell wall biosynthesis</fullName>
    </submittedName>
</protein>
<evidence type="ECO:0000259" key="3">
    <source>
        <dbReference type="Pfam" id="PF00534"/>
    </source>
</evidence>
<dbReference type="SUPFAM" id="SSF53756">
    <property type="entry name" value="UDP-Glycosyltransferase/glycogen phosphorylase"/>
    <property type="match status" value="1"/>
</dbReference>
<evidence type="ECO:0000313" key="5">
    <source>
        <dbReference type="EMBL" id="MBP2414041.1"/>
    </source>
</evidence>
<dbReference type="Pfam" id="PF13579">
    <property type="entry name" value="Glyco_trans_4_4"/>
    <property type="match status" value="1"/>
</dbReference>
<dbReference type="CDD" id="cd03794">
    <property type="entry name" value="GT4_WbuB-like"/>
    <property type="match status" value="1"/>
</dbReference>
<feature type="domain" description="Glycosyltransferase subfamily 4-like N-terminal" evidence="4">
    <location>
        <begin position="191"/>
        <end position="365"/>
    </location>
</feature>
<keyword evidence="1" id="KW-0328">Glycosyltransferase</keyword>
<keyword evidence="6" id="KW-1185">Reference proteome</keyword>
<dbReference type="InterPro" id="IPR028098">
    <property type="entry name" value="Glyco_trans_4-like_N"/>
</dbReference>
<evidence type="ECO:0000256" key="2">
    <source>
        <dbReference type="ARBA" id="ARBA00022679"/>
    </source>
</evidence>
<dbReference type="PANTHER" id="PTHR12526">
    <property type="entry name" value="GLYCOSYLTRANSFERASE"/>
    <property type="match status" value="1"/>
</dbReference>
<sequence length="586" mass="62468">MGLLKNFSLAATTALRHVSDDPVVLVLQLSRRLPAKIVQPAAKAVCKAMPSSTAPAALIAAHVAGDSNGLERRLESARANGVSGNRARLAADIALAAGQPEWADQFLPAAAGSARLPATVARRKWYDGDMSGAVAALAGQRGSLGRHHDRLAGELKTFSGWTPLLPSVHMVPVPGRVLHFLTNSLPHTASGYAQRSHSIMAAQRDAGWDVLAVTRLGYPVQVGKVLAEEQDVVDGITYQRLLPPRMAATADARMQQEAEELLRAALEFRPEVLHTTTHFANGLVVDAVARALGIPWVYEVRGQLADTWASTRADAAKESQRYLEFQAREASVMNAASSVFTLGETMKDSIVAAGIPAEKVLLAPNAVGGEFLGEPKNHVQARSTLGLDPDLSYIGTVSSLVDYEGMDDLLDAFAILSPDFPKLRLLIVGSGTSAPSLQDQAKRLGLSNKVIFTGRVPRESTPIYHAALDIFVVPRKDLAVTRAVTPLKPVEALASARPVVASNLPALREIVEDNVNGRLSAADDPADLATVLSGLLTDPELRKRLGAVGRSRVLETRTWAANAAAYSAEYKKAVKLSLESRSGTHD</sequence>
<dbReference type="RefSeq" id="WP_342591250.1">
    <property type="nucleotide sequence ID" value="NZ_JAGIOI010000001.1"/>
</dbReference>
<evidence type="ECO:0000256" key="1">
    <source>
        <dbReference type="ARBA" id="ARBA00022676"/>
    </source>
</evidence>
<name>A0ABS4YZ16_9MICC</name>
<reference evidence="5 6" key="1">
    <citation type="submission" date="2021-03" db="EMBL/GenBank/DDBJ databases">
        <title>Sequencing the genomes of 1000 actinobacteria strains.</title>
        <authorList>
            <person name="Klenk H.-P."/>
        </authorList>
    </citation>
    <scope>NUCLEOTIDE SEQUENCE [LARGE SCALE GENOMIC DNA]</scope>
    <source>
        <strain evidence="5 6">DSM 16005</strain>
    </source>
</reference>
<feature type="domain" description="Glycosyl transferase family 1" evidence="3">
    <location>
        <begin position="385"/>
        <end position="551"/>
    </location>
</feature>
<organism evidence="5 6">
    <name type="scientific">Arthrobacter stackebrandtii</name>
    <dbReference type="NCBI Taxonomy" id="272161"/>
    <lineage>
        <taxon>Bacteria</taxon>
        <taxon>Bacillati</taxon>
        <taxon>Actinomycetota</taxon>
        <taxon>Actinomycetes</taxon>
        <taxon>Micrococcales</taxon>
        <taxon>Micrococcaceae</taxon>
        <taxon>Arthrobacter</taxon>
    </lineage>
</organism>
<dbReference type="Gene3D" id="3.40.50.2000">
    <property type="entry name" value="Glycogen Phosphorylase B"/>
    <property type="match status" value="2"/>
</dbReference>
<dbReference type="InterPro" id="IPR001296">
    <property type="entry name" value="Glyco_trans_1"/>
</dbReference>
<gene>
    <name evidence="5" type="ORF">JOF48_002840</name>
</gene>
<proteinExistence type="predicted"/>
<dbReference type="Proteomes" id="UP000711614">
    <property type="component" value="Unassembled WGS sequence"/>
</dbReference>
<accession>A0ABS4YZ16</accession>
<dbReference type="PANTHER" id="PTHR12526:SF629">
    <property type="entry name" value="TEICHURONIC ACID BIOSYNTHESIS GLYCOSYLTRANSFERASE TUAH-RELATED"/>
    <property type="match status" value="1"/>
</dbReference>
<evidence type="ECO:0000259" key="4">
    <source>
        <dbReference type="Pfam" id="PF13579"/>
    </source>
</evidence>